<comment type="subcellular location">
    <subcellularLocation>
        <location evidence="1">Cell membrane</location>
        <topology evidence="1">Multi-pass membrane protein</topology>
    </subcellularLocation>
</comment>
<evidence type="ECO:0000256" key="5">
    <source>
        <dbReference type="ARBA" id="ARBA00022617"/>
    </source>
</evidence>
<dbReference type="GO" id="GO:0009055">
    <property type="term" value="F:electron transfer activity"/>
    <property type="evidence" value="ECO:0007669"/>
    <property type="project" value="InterPro"/>
</dbReference>
<reference evidence="14 15" key="1">
    <citation type="journal article" date="2014" name="Genome Announc.">
        <title>Draft Genome Sequences of Two Vibrionaceae Species, Vibrio ponticus C121 and Photobacterium aphoticum C119, Isolated as Coral Reef Microbiota.</title>
        <authorList>
            <person name="Al-saari N."/>
            <person name="Meirelles P.M."/>
            <person name="Mino S."/>
            <person name="Suda W."/>
            <person name="Oshima K."/>
            <person name="Hattori M."/>
            <person name="Ohkuma M."/>
            <person name="Thompson F.L."/>
            <person name="Gomez-Gil B."/>
            <person name="Sawabe T."/>
            <person name="Sawabe T."/>
        </authorList>
    </citation>
    <scope>NUCLEOTIDE SEQUENCE [LARGE SCALE GENOMIC DNA]</scope>
    <source>
        <strain evidence="14 15">JCM 19237</strain>
    </source>
</reference>
<keyword evidence="5" id="KW-0349">Heme</keyword>
<dbReference type="NCBIfam" id="TIGR02125">
    <property type="entry name" value="CytB-hydogenase"/>
    <property type="match status" value="1"/>
</dbReference>
<dbReference type="GO" id="GO:0022904">
    <property type="term" value="P:respiratory electron transport chain"/>
    <property type="evidence" value="ECO:0007669"/>
    <property type="project" value="InterPro"/>
</dbReference>
<accession>A0A090QVH3</accession>
<dbReference type="STRING" id="754436.JCM19237_1913"/>
<dbReference type="PROSITE" id="PS00882">
    <property type="entry name" value="NI_HGENASE_CYTB_1"/>
    <property type="match status" value="1"/>
</dbReference>
<dbReference type="PRINTS" id="PR00161">
    <property type="entry name" value="NIHGNASECYTB"/>
</dbReference>
<evidence type="ECO:0000313" key="14">
    <source>
        <dbReference type="EMBL" id="GAL06268.1"/>
    </source>
</evidence>
<proteinExistence type="inferred from homology"/>
<keyword evidence="4" id="KW-1003">Cell membrane</keyword>
<feature type="transmembrane region" description="Helical" evidence="12">
    <location>
        <begin position="64"/>
        <end position="82"/>
    </location>
</feature>
<evidence type="ECO:0000256" key="11">
    <source>
        <dbReference type="ARBA" id="ARBA00023136"/>
    </source>
</evidence>
<dbReference type="GO" id="GO:0005506">
    <property type="term" value="F:iron ion binding"/>
    <property type="evidence" value="ECO:0007669"/>
    <property type="project" value="InterPro"/>
</dbReference>
<keyword evidence="8" id="KW-0249">Electron transport</keyword>
<name>A0A090QVH3_9GAMM</name>
<feature type="transmembrane region" description="Helical" evidence="12">
    <location>
        <begin position="181"/>
        <end position="202"/>
    </location>
</feature>
<dbReference type="eggNOG" id="COG1969">
    <property type="taxonomic scope" value="Bacteria"/>
</dbReference>
<keyword evidence="3" id="KW-0813">Transport</keyword>
<evidence type="ECO:0000256" key="7">
    <source>
        <dbReference type="ARBA" id="ARBA00022723"/>
    </source>
</evidence>
<sequence>MSSEAVLYKRERVFSVVIRVCHWLRALAITALVITGFYISWPFLVAPESSDVLVNGWIRFAHEVFGFMLVAITMARVYLFFFSRSNVERRSINDALSTKSWLQQIKAYLWMGKPPHHGAYGPLQLVVYAGISTLAIFMCVTGLMLYDNVYHGGLAAMLLPVTDQLTQWMGGLATVRLWHHYVTWAFIIFVFIHIYMVVWTGIRFRNGSADSILSGYDYQSVRKDDAE</sequence>
<dbReference type="GO" id="GO:0020037">
    <property type="term" value="F:heme binding"/>
    <property type="evidence" value="ECO:0007669"/>
    <property type="project" value="TreeGrafter"/>
</dbReference>
<evidence type="ECO:0000256" key="1">
    <source>
        <dbReference type="ARBA" id="ARBA00004651"/>
    </source>
</evidence>
<keyword evidence="11 12" id="KW-0472">Membrane</keyword>
<dbReference type="GO" id="GO:0005886">
    <property type="term" value="C:plasma membrane"/>
    <property type="evidence" value="ECO:0007669"/>
    <property type="project" value="UniProtKB-SubCell"/>
</dbReference>
<evidence type="ECO:0000259" key="13">
    <source>
        <dbReference type="Pfam" id="PF01292"/>
    </source>
</evidence>
<evidence type="ECO:0000256" key="8">
    <source>
        <dbReference type="ARBA" id="ARBA00022982"/>
    </source>
</evidence>
<dbReference type="Gene3D" id="1.20.950.20">
    <property type="entry name" value="Transmembrane di-heme cytochromes, Chain C"/>
    <property type="match status" value="1"/>
</dbReference>
<dbReference type="AlphaFoldDB" id="A0A090QVH3"/>
<dbReference type="PANTHER" id="PTHR30485:SF0">
    <property type="entry name" value="NI_FE-HYDROGENASE 1 B-TYPE CYTOCHROME SUBUNIT-RELATED"/>
    <property type="match status" value="1"/>
</dbReference>
<evidence type="ECO:0000256" key="2">
    <source>
        <dbReference type="ARBA" id="ARBA00008622"/>
    </source>
</evidence>
<evidence type="ECO:0000256" key="4">
    <source>
        <dbReference type="ARBA" id="ARBA00022475"/>
    </source>
</evidence>
<evidence type="ECO:0000313" key="15">
    <source>
        <dbReference type="Proteomes" id="UP000029227"/>
    </source>
</evidence>
<dbReference type="Pfam" id="PF01292">
    <property type="entry name" value="Ni_hydr_CYTB"/>
    <property type="match status" value="1"/>
</dbReference>
<keyword evidence="9 12" id="KW-1133">Transmembrane helix</keyword>
<comment type="caution">
    <text evidence="14">The sequence shown here is derived from an EMBL/GenBank/DDBJ whole genome shotgun (WGS) entry which is preliminary data.</text>
</comment>
<gene>
    <name evidence="14" type="ORF">JCM19237_1913</name>
</gene>
<dbReference type="InterPro" id="IPR016174">
    <property type="entry name" value="Di-haem_cyt_TM"/>
</dbReference>
<dbReference type="PANTHER" id="PTHR30485">
    <property type="entry name" value="NI/FE-HYDROGENASE 1 B-TYPE CYTOCHROME SUBUNIT"/>
    <property type="match status" value="1"/>
</dbReference>
<evidence type="ECO:0000256" key="9">
    <source>
        <dbReference type="ARBA" id="ARBA00022989"/>
    </source>
</evidence>
<dbReference type="InterPro" id="IPR000516">
    <property type="entry name" value="Ni-dep_Hydgase_cyt-B"/>
</dbReference>
<evidence type="ECO:0000256" key="12">
    <source>
        <dbReference type="SAM" id="Phobius"/>
    </source>
</evidence>
<feature type="transmembrane region" description="Helical" evidence="12">
    <location>
        <begin position="20"/>
        <end position="44"/>
    </location>
</feature>
<feature type="domain" description="Cytochrome b561 bacterial/Ni-hydrogenase" evidence="13">
    <location>
        <begin position="14"/>
        <end position="215"/>
    </location>
</feature>
<dbReference type="InterPro" id="IPR011577">
    <property type="entry name" value="Cyt_b561_bac/Ni-Hgenase"/>
</dbReference>
<dbReference type="EMBL" id="BBMN01000010">
    <property type="protein sequence ID" value="GAL06268.1"/>
    <property type="molecule type" value="Genomic_DNA"/>
</dbReference>
<keyword evidence="10" id="KW-0408">Iron</keyword>
<feature type="transmembrane region" description="Helical" evidence="12">
    <location>
        <begin position="125"/>
        <end position="146"/>
    </location>
</feature>
<evidence type="ECO:0000256" key="10">
    <source>
        <dbReference type="ARBA" id="ARBA00023004"/>
    </source>
</evidence>
<comment type="similarity">
    <text evidence="2">Belongs to the HupC/HyaC/HydC family.</text>
</comment>
<evidence type="ECO:0000256" key="6">
    <source>
        <dbReference type="ARBA" id="ARBA00022692"/>
    </source>
</evidence>
<keyword evidence="6 12" id="KW-0812">Transmembrane</keyword>
<dbReference type="SUPFAM" id="SSF81342">
    <property type="entry name" value="Transmembrane di-heme cytochromes"/>
    <property type="match status" value="1"/>
</dbReference>
<keyword evidence="7" id="KW-0479">Metal-binding</keyword>
<evidence type="ECO:0000256" key="3">
    <source>
        <dbReference type="ARBA" id="ARBA00022448"/>
    </source>
</evidence>
<protein>
    <submittedName>
        <fullName evidence="14">Quinone-reactive Ni/Fe hydrogenase cytochrome b subunit</fullName>
    </submittedName>
</protein>
<organism evidence="14 15">
    <name type="scientific">Photobacterium aphoticum</name>
    <dbReference type="NCBI Taxonomy" id="754436"/>
    <lineage>
        <taxon>Bacteria</taxon>
        <taxon>Pseudomonadati</taxon>
        <taxon>Pseudomonadota</taxon>
        <taxon>Gammaproteobacteria</taxon>
        <taxon>Vibrionales</taxon>
        <taxon>Vibrionaceae</taxon>
        <taxon>Photobacterium</taxon>
    </lineage>
</organism>
<dbReference type="Proteomes" id="UP000029227">
    <property type="component" value="Unassembled WGS sequence"/>
</dbReference>
<dbReference type="InterPro" id="IPR051542">
    <property type="entry name" value="Hydrogenase_cytochrome"/>
</dbReference>